<evidence type="ECO:0000256" key="2">
    <source>
        <dbReference type="ARBA" id="ARBA00022963"/>
    </source>
</evidence>
<sequence>MIKMYLKNLIENKFTLVSSAALVLIPYYTWKTLYYSYKSLRNEYEDEILFQKRHNCVVMYTENKGMSGWPPHTGRVKLDINKKNSLDTLHEPILYFINTAKKSLDIAFMLLDVNSIYMALKRAHERGIKLRILLNYDHCESRLVEIKNLAKEGIEVLTYISHKPGLSSIMHYKFMVKDYTEYGGFVLTGSLNLSKSAFLNNYEDVVFISNQYVAKAFYQTFEECWNYIKVDNECLINKTVLLDTNLP</sequence>
<dbReference type="PROSITE" id="PS50035">
    <property type="entry name" value="PLD"/>
    <property type="match status" value="1"/>
</dbReference>
<dbReference type="PANTHER" id="PTHR43856">
    <property type="entry name" value="CARDIOLIPIN HYDROLASE"/>
    <property type="match status" value="1"/>
</dbReference>
<evidence type="ECO:0000256" key="4">
    <source>
        <dbReference type="ARBA" id="ARBA00038012"/>
    </source>
</evidence>
<feature type="domain" description="PLD phosphodiesterase" evidence="7">
    <location>
        <begin position="166"/>
        <end position="197"/>
    </location>
</feature>
<dbReference type="InterPro" id="IPR051406">
    <property type="entry name" value="PLD_domain"/>
</dbReference>
<keyword evidence="1" id="KW-0378">Hydrolase</keyword>
<dbReference type="SUPFAM" id="SSF56024">
    <property type="entry name" value="Phospholipase D/nuclease"/>
    <property type="match status" value="1"/>
</dbReference>
<dbReference type="PANTHER" id="PTHR43856:SF1">
    <property type="entry name" value="MITOCHONDRIAL CARDIOLIPIN HYDROLASE"/>
    <property type="match status" value="1"/>
</dbReference>
<reference evidence="8" key="1">
    <citation type="journal article" date="2023" name="Insect Mol. Biol.">
        <title>Genome sequencing provides insights into the evolution of gene families encoding plant cell wall-degrading enzymes in longhorned beetles.</title>
        <authorList>
            <person name="Shin N.R."/>
            <person name="Okamura Y."/>
            <person name="Kirsch R."/>
            <person name="Pauchet Y."/>
        </authorList>
    </citation>
    <scope>NUCLEOTIDE SEQUENCE</scope>
    <source>
        <strain evidence="8">RBIC_L_NR</strain>
    </source>
</reference>
<dbReference type="InterPro" id="IPR025202">
    <property type="entry name" value="PLD-like_dom"/>
</dbReference>
<dbReference type="GO" id="GO:0005739">
    <property type="term" value="C:mitochondrion"/>
    <property type="evidence" value="ECO:0007669"/>
    <property type="project" value="TreeGrafter"/>
</dbReference>
<accession>A0AAV8WJB7</accession>
<evidence type="ECO:0000259" key="7">
    <source>
        <dbReference type="PROSITE" id="PS50035"/>
    </source>
</evidence>
<dbReference type="AlphaFoldDB" id="A0AAV8WJB7"/>
<comment type="caution">
    <text evidence="8">The sequence shown here is derived from an EMBL/GenBank/DDBJ whole genome shotgun (WGS) entry which is preliminary data.</text>
</comment>
<organism evidence="8 9">
    <name type="scientific">Rhamnusium bicolor</name>
    <dbReference type="NCBI Taxonomy" id="1586634"/>
    <lineage>
        <taxon>Eukaryota</taxon>
        <taxon>Metazoa</taxon>
        <taxon>Ecdysozoa</taxon>
        <taxon>Arthropoda</taxon>
        <taxon>Hexapoda</taxon>
        <taxon>Insecta</taxon>
        <taxon>Pterygota</taxon>
        <taxon>Neoptera</taxon>
        <taxon>Endopterygota</taxon>
        <taxon>Coleoptera</taxon>
        <taxon>Polyphaga</taxon>
        <taxon>Cucujiformia</taxon>
        <taxon>Chrysomeloidea</taxon>
        <taxon>Cerambycidae</taxon>
        <taxon>Lepturinae</taxon>
        <taxon>Rhagiini</taxon>
        <taxon>Rhamnusium</taxon>
    </lineage>
</organism>
<dbReference type="Proteomes" id="UP001162156">
    <property type="component" value="Unassembled WGS sequence"/>
</dbReference>
<evidence type="ECO:0000313" key="8">
    <source>
        <dbReference type="EMBL" id="KAJ8926551.1"/>
    </source>
</evidence>
<dbReference type="Gene3D" id="3.30.870.10">
    <property type="entry name" value="Endonuclease Chain A"/>
    <property type="match status" value="1"/>
</dbReference>
<protein>
    <recommendedName>
        <fullName evidence="5">Mitochondrial cardiolipin hydrolase</fullName>
    </recommendedName>
    <alternativeName>
        <fullName evidence="6">Mitochondrial phospholipase</fullName>
    </alternativeName>
</protein>
<dbReference type="EMBL" id="JANEYF010005860">
    <property type="protein sequence ID" value="KAJ8926551.1"/>
    <property type="molecule type" value="Genomic_DNA"/>
</dbReference>
<evidence type="ECO:0000256" key="6">
    <source>
        <dbReference type="ARBA" id="ARBA00043167"/>
    </source>
</evidence>
<evidence type="ECO:0000256" key="3">
    <source>
        <dbReference type="ARBA" id="ARBA00023098"/>
    </source>
</evidence>
<dbReference type="Pfam" id="PF13091">
    <property type="entry name" value="PLDc_2"/>
    <property type="match status" value="1"/>
</dbReference>
<dbReference type="GO" id="GO:0016042">
    <property type="term" value="P:lipid catabolic process"/>
    <property type="evidence" value="ECO:0007669"/>
    <property type="project" value="UniProtKB-KW"/>
</dbReference>
<evidence type="ECO:0000313" key="9">
    <source>
        <dbReference type="Proteomes" id="UP001162156"/>
    </source>
</evidence>
<dbReference type="InterPro" id="IPR001736">
    <property type="entry name" value="PLipase_D/transphosphatidylase"/>
</dbReference>
<evidence type="ECO:0000256" key="1">
    <source>
        <dbReference type="ARBA" id="ARBA00022801"/>
    </source>
</evidence>
<evidence type="ECO:0000256" key="5">
    <source>
        <dbReference type="ARBA" id="ARBA00040549"/>
    </source>
</evidence>
<proteinExistence type="inferred from homology"/>
<keyword evidence="9" id="KW-1185">Reference proteome</keyword>
<name>A0AAV8WJB7_9CUCU</name>
<dbReference type="GO" id="GO:0016891">
    <property type="term" value="F:RNA endonuclease activity producing 5'-phosphomonoesters, hydrolytic mechanism"/>
    <property type="evidence" value="ECO:0007669"/>
    <property type="project" value="TreeGrafter"/>
</dbReference>
<gene>
    <name evidence="8" type="ORF">NQ314_021067</name>
</gene>
<dbReference type="GO" id="GO:0034587">
    <property type="term" value="P:piRNA processing"/>
    <property type="evidence" value="ECO:0007669"/>
    <property type="project" value="TreeGrafter"/>
</dbReference>
<keyword evidence="3" id="KW-0443">Lipid metabolism</keyword>
<comment type="similarity">
    <text evidence="4">Belongs to the phospholipase D family. MitoPLD/Zucchini subfamily.</text>
</comment>
<keyword evidence="2" id="KW-0442">Lipid degradation</keyword>